<dbReference type="AlphaFoldDB" id="A0AAU8J2Z1"/>
<proteinExistence type="predicted"/>
<dbReference type="Pfam" id="PF07332">
    <property type="entry name" value="Phage_holin_3_6"/>
    <property type="match status" value="1"/>
</dbReference>
<sequence length="114" mass="11824">MERLDQRLTDEVTGAVRDTVRDSVRDAVRDEMRGVVNRRRRTAALYAGSALSALYAGAAAAVALGLALALALPSWAAALIVAALLGVAAFVLRQAARPKGPEIPPMPPGPPPGT</sequence>
<protein>
    <submittedName>
        <fullName evidence="2">Phage holin family protein</fullName>
    </submittedName>
</protein>
<dbReference type="RefSeq" id="WP_353945729.1">
    <property type="nucleotide sequence ID" value="NZ_CP159534.1"/>
</dbReference>
<accession>A0AAU8J2Z1</accession>
<dbReference type="EMBL" id="CP159534">
    <property type="protein sequence ID" value="XCJ74285.1"/>
    <property type="molecule type" value="Genomic_DNA"/>
</dbReference>
<feature type="transmembrane region" description="Helical" evidence="1">
    <location>
        <begin position="43"/>
        <end position="69"/>
    </location>
</feature>
<name>A0AAU8J2Z1_9ACTN</name>
<reference evidence="2" key="1">
    <citation type="submission" date="2024-06" db="EMBL/GenBank/DDBJ databases">
        <title>Streptomyces sp. strain HUAS MG91 genome sequences.</title>
        <authorList>
            <person name="Mo P."/>
        </authorList>
    </citation>
    <scope>NUCLEOTIDE SEQUENCE</scope>
    <source>
        <strain evidence="2">HUAS MG91</strain>
    </source>
</reference>
<dbReference type="InterPro" id="IPR009937">
    <property type="entry name" value="Phage_holin_3_6"/>
</dbReference>
<feature type="transmembrane region" description="Helical" evidence="1">
    <location>
        <begin position="75"/>
        <end position="92"/>
    </location>
</feature>
<organism evidence="2">
    <name type="scientific">Streptomyces tabacisoli</name>
    <dbReference type="NCBI Taxonomy" id="3156398"/>
    <lineage>
        <taxon>Bacteria</taxon>
        <taxon>Bacillati</taxon>
        <taxon>Actinomycetota</taxon>
        <taxon>Actinomycetes</taxon>
        <taxon>Kitasatosporales</taxon>
        <taxon>Streptomycetaceae</taxon>
        <taxon>Streptomyces</taxon>
    </lineage>
</organism>
<gene>
    <name evidence="2" type="ORF">ABII15_31850</name>
</gene>
<keyword evidence="1" id="KW-1133">Transmembrane helix</keyword>
<evidence type="ECO:0000256" key="1">
    <source>
        <dbReference type="SAM" id="Phobius"/>
    </source>
</evidence>
<evidence type="ECO:0000313" key="2">
    <source>
        <dbReference type="EMBL" id="XCJ74285.1"/>
    </source>
</evidence>
<keyword evidence="1" id="KW-0812">Transmembrane</keyword>
<dbReference type="KEGG" id="stac:ABII15_31850"/>
<keyword evidence="1" id="KW-0472">Membrane</keyword>